<keyword evidence="6 9" id="KW-0505">Motor protein</keyword>
<dbReference type="KEGG" id="dci:103517443"/>
<gene>
    <name evidence="11 12" type="primary">LOC103517443</name>
</gene>
<dbReference type="GeneID" id="103517443"/>
<dbReference type="GO" id="GO:0045505">
    <property type="term" value="F:dynein intermediate chain binding"/>
    <property type="evidence" value="ECO:0007669"/>
    <property type="project" value="TreeGrafter"/>
</dbReference>
<reference evidence="11 12" key="1">
    <citation type="submission" date="2025-04" db="UniProtKB">
        <authorList>
            <consortium name="RefSeq"/>
        </authorList>
    </citation>
    <scope>IDENTIFICATION</scope>
</reference>
<dbReference type="InterPro" id="IPR019763">
    <property type="entry name" value="Dynein_light_1/2_CS"/>
</dbReference>
<evidence type="ECO:0000313" key="11">
    <source>
        <dbReference type="RefSeq" id="XP_017302943.1"/>
    </source>
</evidence>
<dbReference type="GO" id="GO:0005874">
    <property type="term" value="C:microtubule"/>
    <property type="evidence" value="ECO:0007669"/>
    <property type="project" value="UniProtKB-KW"/>
</dbReference>
<keyword evidence="7 9" id="KW-0206">Cytoskeleton</keyword>
<dbReference type="GO" id="GO:0007017">
    <property type="term" value="P:microtubule-based process"/>
    <property type="evidence" value="ECO:0007669"/>
    <property type="project" value="InterPro"/>
</dbReference>
<evidence type="ECO:0000256" key="3">
    <source>
        <dbReference type="ARBA" id="ARBA00022490"/>
    </source>
</evidence>
<dbReference type="PaxDb" id="121845-A0A1S4EL92"/>
<comment type="subcellular location">
    <subcellularLocation>
        <location evidence="1 9">Cytoplasm</location>
        <location evidence="1 9">Cytoskeleton</location>
    </subcellularLocation>
</comment>
<evidence type="ECO:0000256" key="2">
    <source>
        <dbReference type="ARBA" id="ARBA00010156"/>
    </source>
</evidence>
<keyword evidence="10" id="KW-1185">Reference proteome</keyword>
<evidence type="ECO:0000256" key="5">
    <source>
        <dbReference type="ARBA" id="ARBA00023017"/>
    </source>
</evidence>
<dbReference type="OMA" id="MYIKTQL"/>
<keyword evidence="5 9" id="KW-0243">Dynein</keyword>
<dbReference type="SMART" id="SM01375">
    <property type="entry name" value="Dynein_light"/>
    <property type="match status" value="1"/>
</dbReference>
<dbReference type="PROSITE" id="PS01239">
    <property type="entry name" value="DYNEIN_LIGHT_1"/>
    <property type="match status" value="1"/>
</dbReference>
<dbReference type="Pfam" id="PF01221">
    <property type="entry name" value="Dynein_light"/>
    <property type="match status" value="1"/>
</dbReference>
<keyword evidence="3 9" id="KW-0963">Cytoplasm</keyword>
<dbReference type="InterPro" id="IPR037177">
    <property type="entry name" value="DLC_sf"/>
</dbReference>
<evidence type="ECO:0000256" key="1">
    <source>
        <dbReference type="ARBA" id="ARBA00004245"/>
    </source>
</evidence>
<dbReference type="RefSeq" id="XP_017302943.1">
    <property type="nucleotide sequence ID" value="XM_017447454.2"/>
</dbReference>
<organism evidence="10 11">
    <name type="scientific">Diaphorina citri</name>
    <name type="common">Asian citrus psyllid</name>
    <dbReference type="NCBI Taxonomy" id="121845"/>
    <lineage>
        <taxon>Eukaryota</taxon>
        <taxon>Metazoa</taxon>
        <taxon>Ecdysozoa</taxon>
        <taxon>Arthropoda</taxon>
        <taxon>Hexapoda</taxon>
        <taxon>Insecta</taxon>
        <taxon>Pterygota</taxon>
        <taxon>Neoptera</taxon>
        <taxon>Paraneoptera</taxon>
        <taxon>Hemiptera</taxon>
        <taxon>Sternorrhyncha</taxon>
        <taxon>Psylloidea</taxon>
        <taxon>Psyllidae</taxon>
        <taxon>Diaphorininae</taxon>
        <taxon>Diaphorina</taxon>
    </lineage>
</organism>
<dbReference type="RefSeq" id="XP_026685342.1">
    <property type="nucleotide sequence ID" value="XM_026829541.1"/>
</dbReference>
<proteinExistence type="inferred from homology"/>
<comment type="function">
    <text evidence="8">Acts as a non-catalytic accessory component of a dynein complex.</text>
</comment>
<dbReference type="CDD" id="cd21452">
    <property type="entry name" value="DLC-like_DYNLL1_DYNLL2"/>
    <property type="match status" value="1"/>
</dbReference>
<evidence type="ECO:0000256" key="9">
    <source>
        <dbReference type="RuleBase" id="RU365010"/>
    </source>
</evidence>
<dbReference type="STRING" id="121845.A0A1S4EL92"/>
<evidence type="ECO:0000256" key="7">
    <source>
        <dbReference type="ARBA" id="ARBA00023212"/>
    </source>
</evidence>
<dbReference type="SUPFAM" id="SSF54648">
    <property type="entry name" value="DLC"/>
    <property type="match status" value="1"/>
</dbReference>
<evidence type="ECO:0000256" key="6">
    <source>
        <dbReference type="ARBA" id="ARBA00023175"/>
    </source>
</evidence>
<dbReference type="PANTHER" id="PTHR11886:SF35">
    <property type="entry name" value="DYNEIN LIGHT CHAIN"/>
    <property type="match status" value="1"/>
</dbReference>
<dbReference type="Proteomes" id="UP000079169">
    <property type="component" value="Unplaced"/>
</dbReference>
<dbReference type="Gene3D" id="3.30.740.10">
    <property type="entry name" value="Protein Inhibitor Of Neuronal Nitric Oxide Synthase"/>
    <property type="match status" value="1"/>
</dbReference>
<name>A0A1S4EL92_DIACI</name>
<sequence>MADADNVHSKPTKIKASDMTVDMEKETIRFAQDAIAKYKVEKDIAMYIKTQLDKTYEPTWHCIVGRNFGSFVTHESGNFLYFYLDKIAILVFKSGSMEAE</sequence>
<dbReference type="AlphaFoldDB" id="A0A1S4EL92"/>
<dbReference type="InterPro" id="IPR001372">
    <property type="entry name" value="Dynein_light_chain_typ-1/2"/>
</dbReference>
<evidence type="ECO:0000313" key="12">
    <source>
        <dbReference type="RefSeq" id="XP_026685342.1"/>
    </source>
</evidence>
<keyword evidence="4 9" id="KW-0493">Microtubule</keyword>
<protein>
    <recommendedName>
        <fullName evidence="9">Dynein light chain</fullName>
    </recommendedName>
</protein>
<dbReference type="FunFam" id="3.30.740.10:FF:000001">
    <property type="entry name" value="Dynein light chain"/>
    <property type="match status" value="1"/>
</dbReference>
<comment type="similarity">
    <text evidence="2 9">Belongs to the dynein light chain family.</text>
</comment>
<dbReference type="PANTHER" id="PTHR11886">
    <property type="entry name" value="DYNEIN LIGHT CHAIN"/>
    <property type="match status" value="1"/>
</dbReference>
<evidence type="ECO:0000256" key="4">
    <source>
        <dbReference type="ARBA" id="ARBA00022701"/>
    </source>
</evidence>
<evidence type="ECO:0000256" key="8">
    <source>
        <dbReference type="ARBA" id="ARBA00058182"/>
    </source>
</evidence>
<accession>A0A1S4EL92</accession>
<dbReference type="GO" id="GO:0005868">
    <property type="term" value="C:cytoplasmic dynein complex"/>
    <property type="evidence" value="ECO:0007669"/>
    <property type="project" value="TreeGrafter"/>
</dbReference>
<dbReference type="OrthoDB" id="10033309at2759"/>
<evidence type="ECO:0000313" key="10">
    <source>
        <dbReference type="Proteomes" id="UP000079169"/>
    </source>
</evidence>